<evidence type="ECO:0000256" key="3">
    <source>
        <dbReference type="ARBA" id="ARBA00022475"/>
    </source>
</evidence>
<dbReference type="Proteomes" id="UP000627369">
    <property type="component" value="Unassembled WGS sequence"/>
</dbReference>
<keyword evidence="5 7" id="KW-1133">Transmembrane helix</keyword>
<evidence type="ECO:0000256" key="1">
    <source>
        <dbReference type="ARBA" id="ARBA00004651"/>
    </source>
</evidence>
<dbReference type="Gene3D" id="1.10.3720.10">
    <property type="entry name" value="MetI-like"/>
    <property type="match status" value="1"/>
</dbReference>
<evidence type="ECO:0000256" key="7">
    <source>
        <dbReference type="RuleBase" id="RU363032"/>
    </source>
</evidence>
<sequence>MSAIQTSAPDTSLGRPGRVTYLGGRVAEYVVVLFVAVTLNFLLPRALPGGPLKLFGSPEALARLTAEERAQIATEYGFGDPVHVQFFAYLRSVVTLDLGTSLSDGRTVTEAIGEALPWTLLLVGTSIVCTTLIGIALGVIGGLRRSEGKGAGTLIGAIVVDSIPQFWLAMVLIVWFGVKWQVAPTFGATGPDGVTVTGLAQHLVLPVATLTITGIGYIFLYTRSSMLNVLTSEPVQHAHARGIPRGRLVRRHVLRPALLPVHTLIMLDIGFLAAGAIVVETVFAYPGLGRLTFGAIAARDYPLMQGTFLVLTLMVVLMNLLADLTYPLLDPRTRTGGES</sequence>
<dbReference type="InterPro" id="IPR035906">
    <property type="entry name" value="MetI-like_sf"/>
</dbReference>
<name>A0A919KMU5_9MICO</name>
<feature type="transmembrane region" description="Helical" evidence="7">
    <location>
        <begin position="198"/>
        <end position="220"/>
    </location>
</feature>
<evidence type="ECO:0000259" key="8">
    <source>
        <dbReference type="PROSITE" id="PS50928"/>
    </source>
</evidence>
<protein>
    <submittedName>
        <fullName evidence="9">ABC transporter permease</fullName>
    </submittedName>
</protein>
<dbReference type="PANTHER" id="PTHR43163">
    <property type="entry name" value="DIPEPTIDE TRANSPORT SYSTEM PERMEASE PROTEIN DPPB-RELATED"/>
    <property type="match status" value="1"/>
</dbReference>
<dbReference type="CDD" id="cd06261">
    <property type="entry name" value="TM_PBP2"/>
    <property type="match status" value="1"/>
</dbReference>
<evidence type="ECO:0000256" key="4">
    <source>
        <dbReference type="ARBA" id="ARBA00022692"/>
    </source>
</evidence>
<evidence type="ECO:0000256" key="2">
    <source>
        <dbReference type="ARBA" id="ARBA00022448"/>
    </source>
</evidence>
<keyword evidence="3" id="KW-1003">Cell membrane</keyword>
<feature type="domain" description="ABC transmembrane type-1" evidence="8">
    <location>
        <begin position="116"/>
        <end position="322"/>
    </location>
</feature>
<dbReference type="SUPFAM" id="SSF161098">
    <property type="entry name" value="MetI-like"/>
    <property type="match status" value="1"/>
</dbReference>
<feature type="transmembrane region" description="Helical" evidence="7">
    <location>
        <begin position="303"/>
        <end position="322"/>
    </location>
</feature>
<evidence type="ECO:0000313" key="9">
    <source>
        <dbReference type="EMBL" id="GHH64808.1"/>
    </source>
</evidence>
<dbReference type="PANTHER" id="PTHR43163:SF6">
    <property type="entry name" value="DIPEPTIDE TRANSPORT SYSTEM PERMEASE PROTEIN DPPB-RELATED"/>
    <property type="match status" value="1"/>
</dbReference>
<comment type="similarity">
    <text evidence="7">Belongs to the binding-protein-dependent transport system permease family.</text>
</comment>
<accession>A0A919KMU5</accession>
<feature type="transmembrane region" description="Helical" evidence="7">
    <location>
        <begin position="154"/>
        <end position="178"/>
    </location>
</feature>
<feature type="transmembrane region" description="Helical" evidence="7">
    <location>
        <begin position="118"/>
        <end position="142"/>
    </location>
</feature>
<dbReference type="Pfam" id="PF00528">
    <property type="entry name" value="BPD_transp_1"/>
    <property type="match status" value="1"/>
</dbReference>
<dbReference type="InterPro" id="IPR000515">
    <property type="entry name" value="MetI-like"/>
</dbReference>
<reference evidence="9" key="2">
    <citation type="submission" date="2020-09" db="EMBL/GenBank/DDBJ databases">
        <authorList>
            <person name="Sun Q."/>
            <person name="Zhou Y."/>
        </authorList>
    </citation>
    <scope>NUCLEOTIDE SEQUENCE</scope>
    <source>
        <strain evidence="9">CGMCC 4.7398</strain>
    </source>
</reference>
<evidence type="ECO:0000256" key="6">
    <source>
        <dbReference type="ARBA" id="ARBA00023136"/>
    </source>
</evidence>
<evidence type="ECO:0000256" key="5">
    <source>
        <dbReference type="ARBA" id="ARBA00022989"/>
    </source>
</evidence>
<keyword evidence="6 7" id="KW-0472">Membrane</keyword>
<keyword evidence="4 7" id="KW-0812">Transmembrane</keyword>
<comment type="caution">
    <text evidence="9">The sequence shown here is derived from an EMBL/GenBank/DDBJ whole genome shotgun (WGS) entry which is preliminary data.</text>
</comment>
<keyword evidence="2 7" id="KW-0813">Transport</keyword>
<feature type="transmembrane region" description="Helical" evidence="7">
    <location>
        <begin position="257"/>
        <end position="283"/>
    </location>
</feature>
<dbReference type="EMBL" id="BNAS01000001">
    <property type="protein sequence ID" value="GHH64808.1"/>
    <property type="molecule type" value="Genomic_DNA"/>
</dbReference>
<reference evidence="9" key="1">
    <citation type="journal article" date="2014" name="Int. J. Syst. Evol. Microbiol.">
        <title>Complete genome sequence of Corynebacterium casei LMG S-19264T (=DSM 44701T), isolated from a smear-ripened cheese.</title>
        <authorList>
            <consortium name="US DOE Joint Genome Institute (JGI-PGF)"/>
            <person name="Walter F."/>
            <person name="Albersmeier A."/>
            <person name="Kalinowski J."/>
            <person name="Ruckert C."/>
        </authorList>
    </citation>
    <scope>NUCLEOTIDE SEQUENCE</scope>
    <source>
        <strain evidence="9">CGMCC 4.7398</strain>
    </source>
</reference>
<feature type="transmembrane region" description="Helical" evidence="7">
    <location>
        <begin position="26"/>
        <end position="43"/>
    </location>
</feature>
<proteinExistence type="inferred from homology"/>
<gene>
    <name evidence="9" type="ORF">GCM10017772_01910</name>
</gene>
<dbReference type="GO" id="GO:0055085">
    <property type="term" value="P:transmembrane transport"/>
    <property type="evidence" value="ECO:0007669"/>
    <property type="project" value="InterPro"/>
</dbReference>
<organism evidence="9 10">
    <name type="scientific">Promicromonospora soli</name>
    <dbReference type="NCBI Taxonomy" id="2035533"/>
    <lineage>
        <taxon>Bacteria</taxon>
        <taxon>Bacillati</taxon>
        <taxon>Actinomycetota</taxon>
        <taxon>Actinomycetes</taxon>
        <taxon>Micrococcales</taxon>
        <taxon>Promicromonosporaceae</taxon>
        <taxon>Promicromonospora</taxon>
    </lineage>
</organism>
<dbReference type="PROSITE" id="PS50928">
    <property type="entry name" value="ABC_TM1"/>
    <property type="match status" value="1"/>
</dbReference>
<dbReference type="RefSeq" id="WP_189667411.1">
    <property type="nucleotide sequence ID" value="NZ_BNAS01000001.1"/>
</dbReference>
<keyword evidence="10" id="KW-1185">Reference proteome</keyword>
<comment type="subcellular location">
    <subcellularLocation>
        <location evidence="1 7">Cell membrane</location>
        <topology evidence="1 7">Multi-pass membrane protein</topology>
    </subcellularLocation>
</comment>
<dbReference type="GO" id="GO:0005886">
    <property type="term" value="C:plasma membrane"/>
    <property type="evidence" value="ECO:0007669"/>
    <property type="project" value="UniProtKB-SubCell"/>
</dbReference>
<evidence type="ECO:0000313" key="10">
    <source>
        <dbReference type="Proteomes" id="UP000627369"/>
    </source>
</evidence>
<dbReference type="AlphaFoldDB" id="A0A919KMU5"/>